<protein>
    <submittedName>
        <fullName evidence="1">Uncharacterized protein</fullName>
    </submittedName>
</protein>
<accession>A0A3M7RGR0</accession>
<comment type="caution">
    <text evidence="1">The sequence shown here is derived from an EMBL/GenBank/DDBJ whole genome shotgun (WGS) entry which is preliminary data.</text>
</comment>
<dbReference type="Proteomes" id="UP000276133">
    <property type="component" value="Unassembled WGS sequence"/>
</dbReference>
<evidence type="ECO:0000313" key="1">
    <source>
        <dbReference type="EMBL" id="RNA22659.1"/>
    </source>
</evidence>
<dbReference type="EMBL" id="REGN01003416">
    <property type="protein sequence ID" value="RNA22659.1"/>
    <property type="molecule type" value="Genomic_DNA"/>
</dbReference>
<proteinExistence type="predicted"/>
<reference evidence="1 2" key="1">
    <citation type="journal article" date="2018" name="Sci. Rep.">
        <title>Genomic signatures of local adaptation to the degree of environmental predictability in rotifers.</title>
        <authorList>
            <person name="Franch-Gras L."/>
            <person name="Hahn C."/>
            <person name="Garcia-Roger E.M."/>
            <person name="Carmona M.J."/>
            <person name="Serra M."/>
            <person name="Gomez A."/>
        </authorList>
    </citation>
    <scope>NUCLEOTIDE SEQUENCE [LARGE SCALE GENOMIC DNA]</scope>
    <source>
        <strain evidence="1">HYR1</strain>
    </source>
</reference>
<gene>
    <name evidence="1" type="ORF">BpHYR1_025095</name>
</gene>
<organism evidence="1 2">
    <name type="scientific">Brachionus plicatilis</name>
    <name type="common">Marine rotifer</name>
    <name type="synonym">Brachionus muelleri</name>
    <dbReference type="NCBI Taxonomy" id="10195"/>
    <lineage>
        <taxon>Eukaryota</taxon>
        <taxon>Metazoa</taxon>
        <taxon>Spiralia</taxon>
        <taxon>Gnathifera</taxon>
        <taxon>Rotifera</taxon>
        <taxon>Eurotatoria</taxon>
        <taxon>Monogononta</taxon>
        <taxon>Pseudotrocha</taxon>
        <taxon>Ploima</taxon>
        <taxon>Brachionidae</taxon>
        <taxon>Brachionus</taxon>
    </lineage>
</organism>
<keyword evidence="2" id="KW-1185">Reference proteome</keyword>
<evidence type="ECO:0000313" key="2">
    <source>
        <dbReference type="Proteomes" id="UP000276133"/>
    </source>
</evidence>
<name>A0A3M7RGR0_BRAPC</name>
<dbReference type="AlphaFoldDB" id="A0A3M7RGR0"/>
<sequence length="99" mass="11902">MSFIFSSYLKQFQIYIKLTLNCIMGQITSFYTIFEKTHYTLLLLFTSFYVELHNLMYKYNTFFNLIRKGRGKEEESDERTTVIHGLHTIKLKTPKKNEI</sequence>